<gene>
    <name evidence="1" type="ORF">GCM10011289_19080</name>
</gene>
<dbReference type="EMBL" id="BMYX01000009">
    <property type="protein sequence ID" value="GGY15895.1"/>
    <property type="molecule type" value="Genomic_DNA"/>
</dbReference>
<keyword evidence="2" id="KW-1185">Reference proteome</keyword>
<dbReference type="PANTHER" id="PTHR35868:SF4">
    <property type="entry name" value="DUF2804 DOMAIN-CONTAINING PROTEIN"/>
    <property type="match status" value="1"/>
</dbReference>
<proteinExistence type="predicted"/>
<dbReference type="RefSeq" id="WP_229804646.1">
    <property type="nucleotide sequence ID" value="NZ_BMYX01000009.1"/>
</dbReference>
<comment type="caution">
    <text evidence="1">The sequence shown here is derived from an EMBL/GenBank/DDBJ whole genome shotgun (WGS) entry which is preliminary data.</text>
</comment>
<evidence type="ECO:0000313" key="1">
    <source>
        <dbReference type="EMBL" id="GGY15895.1"/>
    </source>
</evidence>
<dbReference type="PANTHER" id="PTHR35868">
    <property type="entry name" value="DUF2804 DOMAIN-CONTAINING PROTEIN-RELATED"/>
    <property type="match status" value="1"/>
</dbReference>
<accession>A0A918U9W8</accession>
<dbReference type="InterPro" id="IPR021243">
    <property type="entry name" value="DUF2804"/>
</dbReference>
<dbReference type="AlphaFoldDB" id="A0A918U9W8"/>
<sequence length="330" mass="35935">MTTQPLPPAPSTLFGATGTPAFGMYEGIIPSLDWGPLALPSARRLTRRLHHKRWQYAAVSHDAFFLGMAVVDAGWTSAAFAYLFDYASGAVAASLSLDGIPFMPVRIDKASFGDARFERAKRVIAMQRRGSMLELVIRSEALRLDAAIELAGMPPVLASIAPANWAAHATLKTGALPAQGTVTAGDRQWRFDKASASLDRSDGLLARTTAWRWASAHRPGLGFNLQEGYMGDAENALWLDNRLYRLAAATFGFDAGDPLAPWTVRTADGLLDLVFEPCGARHENRDFFVAASRYVQPVGHFHGTVRDPLSGRTLSVDRLAGVTEDHEARW</sequence>
<name>A0A918U9W8_9NEIS</name>
<evidence type="ECO:0000313" key="2">
    <source>
        <dbReference type="Proteomes" id="UP000645257"/>
    </source>
</evidence>
<dbReference type="Pfam" id="PF10974">
    <property type="entry name" value="DUF2804"/>
    <property type="match status" value="1"/>
</dbReference>
<organism evidence="1 2">
    <name type="scientific">Paludibacterium paludis</name>
    <dbReference type="NCBI Taxonomy" id="1225769"/>
    <lineage>
        <taxon>Bacteria</taxon>
        <taxon>Pseudomonadati</taxon>
        <taxon>Pseudomonadota</taxon>
        <taxon>Betaproteobacteria</taxon>
        <taxon>Neisseriales</taxon>
        <taxon>Chromobacteriaceae</taxon>
        <taxon>Paludibacterium</taxon>
    </lineage>
</organism>
<reference evidence="1" key="2">
    <citation type="submission" date="2020-09" db="EMBL/GenBank/DDBJ databases">
        <authorList>
            <person name="Sun Q."/>
            <person name="Kim S."/>
        </authorList>
    </citation>
    <scope>NUCLEOTIDE SEQUENCE</scope>
    <source>
        <strain evidence="1">KCTC 32182</strain>
    </source>
</reference>
<reference evidence="1" key="1">
    <citation type="journal article" date="2014" name="Int. J. Syst. Evol. Microbiol.">
        <title>Complete genome sequence of Corynebacterium casei LMG S-19264T (=DSM 44701T), isolated from a smear-ripened cheese.</title>
        <authorList>
            <consortium name="US DOE Joint Genome Institute (JGI-PGF)"/>
            <person name="Walter F."/>
            <person name="Albersmeier A."/>
            <person name="Kalinowski J."/>
            <person name="Ruckert C."/>
        </authorList>
    </citation>
    <scope>NUCLEOTIDE SEQUENCE</scope>
    <source>
        <strain evidence="1">KCTC 32182</strain>
    </source>
</reference>
<dbReference type="Proteomes" id="UP000645257">
    <property type="component" value="Unassembled WGS sequence"/>
</dbReference>
<protein>
    <submittedName>
        <fullName evidence="1">DUF2804 domain-containing protein</fullName>
    </submittedName>
</protein>